<name>A0A4Z0FBZ1_9GAMM</name>
<dbReference type="Gene3D" id="3.40.1390.10">
    <property type="entry name" value="MurE/MurF, N-terminal domain"/>
    <property type="match status" value="1"/>
</dbReference>
<dbReference type="GO" id="GO:0016410">
    <property type="term" value="F:N-acyltransferase activity"/>
    <property type="evidence" value="ECO:0007669"/>
    <property type="project" value="InterPro"/>
</dbReference>
<dbReference type="Pfam" id="PF04613">
    <property type="entry name" value="LpxD"/>
    <property type="match status" value="1"/>
</dbReference>
<comment type="similarity">
    <text evidence="7">Belongs to the transferase hexapeptide repeat family. LpxD subfamily.</text>
</comment>
<evidence type="ECO:0000256" key="3">
    <source>
        <dbReference type="ARBA" id="ARBA00022679"/>
    </source>
</evidence>
<evidence type="ECO:0000256" key="4">
    <source>
        <dbReference type="ARBA" id="ARBA00022737"/>
    </source>
</evidence>
<comment type="subunit">
    <text evidence="7">Homotrimer.</text>
</comment>
<dbReference type="Gene3D" id="2.160.10.10">
    <property type="entry name" value="Hexapeptide repeat proteins"/>
    <property type="match status" value="1"/>
</dbReference>
<organism evidence="9 10">
    <name type="scientific">Candidatus Macondimonas diazotrophica</name>
    <dbReference type="NCBI Taxonomy" id="2305248"/>
    <lineage>
        <taxon>Bacteria</taxon>
        <taxon>Pseudomonadati</taxon>
        <taxon>Pseudomonadota</taxon>
        <taxon>Gammaproteobacteria</taxon>
        <taxon>Chromatiales</taxon>
        <taxon>Ectothiorhodospiraceae</taxon>
        <taxon>Candidatus Macondimonas</taxon>
    </lineage>
</organism>
<dbReference type="PROSITE" id="PS00101">
    <property type="entry name" value="HEXAPEP_TRANSFERASES"/>
    <property type="match status" value="1"/>
</dbReference>
<feature type="domain" description="UDP-3-O-[3-hydroxymyristoyl] glucosamine N-acyltransferase non-repeat region" evidence="8">
    <location>
        <begin position="25"/>
        <end position="91"/>
    </location>
</feature>
<dbReference type="GO" id="GO:0103118">
    <property type="term" value="F:UDP-3-O-[(3R)-3-hydroxyacyl]-glucosamine N-acyltransferase activity"/>
    <property type="evidence" value="ECO:0007669"/>
    <property type="project" value="UniProtKB-EC"/>
</dbReference>
<dbReference type="Proteomes" id="UP000297890">
    <property type="component" value="Unassembled WGS sequence"/>
</dbReference>
<evidence type="ECO:0000313" key="10">
    <source>
        <dbReference type="Proteomes" id="UP000297890"/>
    </source>
</evidence>
<keyword evidence="1 7" id="KW-0444">Lipid biosynthesis</keyword>
<evidence type="ECO:0000256" key="2">
    <source>
        <dbReference type="ARBA" id="ARBA00022556"/>
    </source>
</evidence>
<reference evidence="9 10" key="1">
    <citation type="journal article" date="2019" name="ISME J.">
        <title>Candidatus Macondimonas diazotrophica, a novel gammaproteobacterial genus dominating crude-oil-contaminated coastal sediments.</title>
        <authorList>
            <person name="Karthikeyan S."/>
            <person name="Konstantinidis K."/>
        </authorList>
    </citation>
    <scope>NUCLEOTIDE SEQUENCE [LARGE SCALE GENOMIC DNA]</scope>
    <source>
        <strain evidence="9 10">KTK01</strain>
    </source>
</reference>
<comment type="caution">
    <text evidence="9">The sequence shown here is derived from an EMBL/GenBank/DDBJ whole genome shotgun (WGS) entry which is preliminary data.</text>
</comment>
<protein>
    <recommendedName>
        <fullName evidence="7">UDP-3-O-acylglucosamine N-acyltransferase</fullName>
        <ecNumber evidence="7">2.3.1.191</ecNumber>
    </recommendedName>
</protein>
<evidence type="ECO:0000256" key="5">
    <source>
        <dbReference type="ARBA" id="ARBA00023098"/>
    </source>
</evidence>
<comment type="pathway">
    <text evidence="7">Bacterial outer membrane biogenesis; LPS lipid A biosynthesis.</text>
</comment>
<keyword evidence="2 7" id="KW-0441">Lipid A biosynthesis</keyword>
<dbReference type="EC" id="2.3.1.191" evidence="7"/>
<evidence type="ECO:0000259" key="8">
    <source>
        <dbReference type="Pfam" id="PF04613"/>
    </source>
</evidence>
<dbReference type="UniPathway" id="UPA00973"/>
<dbReference type="InterPro" id="IPR007691">
    <property type="entry name" value="LpxD"/>
</dbReference>
<keyword evidence="6 7" id="KW-0012">Acyltransferase</keyword>
<dbReference type="SUPFAM" id="SSF51161">
    <property type="entry name" value="Trimeric LpxA-like enzymes"/>
    <property type="match status" value="1"/>
</dbReference>
<comment type="function">
    <text evidence="7">Catalyzes the N-acylation of UDP-3-O-acylglucosamine using 3-hydroxyacyl-ACP as the acyl donor. Is involved in the biosynthesis of lipid A, a phosphorylated glycolipid that anchors the lipopolysaccharide to the outer membrane of the cell.</text>
</comment>
<dbReference type="EMBL" id="SRIO01000004">
    <property type="protein sequence ID" value="TFZ83260.1"/>
    <property type="molecule type" value="Genomic_DNA"/>
</dbReference>
<dbReference type="AlphaFoldDB" id="A0A4Z0FBZ1"/>
<dbReference type="CDD" id="cd03352">
    <property type="entry name" value="LbH_LpxD"/>
    <property type="match status" value="1"/>
</dbReference>
<accession>A0A4Z0FBZ1</accession>
<dbReference type="NCBIfam" id="NF002060">
    <property type="entry name" value="PRK00892.1"/>
    <property type="match status" value="1"/>
</dbReference>
<evidence type="ECO:0000313" key="9">
    <source>
        <dbReference type="EMBL" id="TFZ83260.1"/>
    </source>
</evidence>
<evidence type="ECO:0000256" key="6">
    <source>
        <dbReference type="ARBA" id="ARBA00023315"/>
    </source>
</evidence>
<dbReference type="GO" id="GO:0016020">
    <property type="term" value="C:membrane"/>
    <property type="evidence" value="ECO:0007669"/>
    <property type="project" value="GOC"/>
</dbReference>
<dbReference type="InterPro" id="IPR018357">
    <property type="entry name" value="Hexapep_transf_CS"/>
</dbReference>
<dbReference type="PANTHER" id="PTHR43378:SF2">
    <property type="entry name" value="UDP-3-O-ACYLGLUCOSAMINE N-ACYLTRANSFERASE 1, MITOCHONDRIAL-RELATED"/>
    <property type="match status" value="1"/>
</dbReference>
<dbReference type="PANTHER" id="PTHR43378">
    <property type="entry name" value="UDP-3-O-ACYLGLUCOSAMINE N-ACYLTRANSFERASE"/>
    <property type="match status" value="1"/>
</dbReference>
<dbReference type="HAMAP" id="MF_00523">
    <property type="entry name" value="LpxD"/>
    <property type="match status" value="1"/>
</dbReference>
<comment type="catalytic activity">
    <reaction evidence="7">
        <text>a UDP-3-O-[(3R)-3-hydroxyacyl]-alpha-D-glucosamine + a (3R)-hydroxyacyl-[ACP] = a UDP-2-N,3-O-bis[(3R)-3-hydroxyacyl]-alpha-D-glucosamine + holo-[ACP] + H(+)</text>
        <dbReference type="Rhea" id="RHEA:53836"/>
        <dbReference type="Rhea" id="RHEA-COMP:9685"/>
        <dbReference type="Rhea" id="RHEA-COMP:9945"/>
        <dbReference type="ChEBI" id="CHEBI:15378"/>
        <dbReference type="ChEBI" id="CHEBI:64479"/>
        <dbReference type="ChEBI" id="CHEBI:78827"/>
        <dbReference type="ChEBI" id="CHEBI:137740"/>
        <dbReference type="ChEBI" id="CHEBI:137748"/>
        <dbReference type="EC" id="2.3.1.191"/>
    </reaction>
</comment>
<dbReference type="Gene3D" id="1.20.5.170">
    <property type="match status" value="1"/>
</dbReference>
<dbReference type="OrthoDB" id="9784739at2"/>
<dbReference type="InterPro" id="IPR020573">
    <property type="entry name" value="UDP_GlcNAc_AcTrfase_non-rep"/>
</dbReference>
<dbReference type="Pfam" id="PF00132">
    <property type="entry name" value="Hexapep"/>
    <property type="match status" value="2"/>
</dbReference>
<sequence length="353" mass="37095">MRVAEYTLAQLAQRFDCRLLGDGETRIVGVCSLSPGRRGHIAFLASAAYRRSLGQTQAGAVVLQDADAASSPVPALISPNPHLVFAHLATLFCPPDAIVPGIHPTAVVDPAARVHSKAEIGPHCVIEAGAEVGEAAVIGPHCVIAANACIGEQSRLVARVYVGKAVTMGRCCVMHPGVVIGADGFGFAQDGEQWIKVPQLGSVRIGNNVEIGANTTVDRGALDDTVLEDGVKLDNQIQIGHNVRIGEHTAIAACTGISGSTVIGRRCMIGGGVGMNGHLQIADGVVITGMTMVTHSLHSPGVYSSGLPVDDNRRWQRNMARVRHLDEMAGRLRRLERRVSTLDPGADEEGSDT</sequence>
<proteinExistence type="inferred from homology"/>
<gene>
    <name evidence="7 9" type="primary">lpxD</name>
    <name evidence="9" type="ORF">E4680_04205</name>
</gene>
<keyword evidence="10" id="KW-1185">Reference proteome</keyword>
<dbReference type="GO" id="GO:0009245">
    <property type="term" value="P:lipid A biosynthetic process"/>
    <property type="evidence" value="ECO:0007669"/>
    <property type="project" value="UniProtKB-UniRule"/>
</dbReference>
<keyword evidence="4 7" id="KW-0677">Repeat</keyword>
<feature type="active site" description="Proton acceptor" evidence="7">
    <location>
        <position position="241"/>
    </location>
</feature>
<dbReference type="InterPro" id="IPR001451">
    <property type="entry name" value="Hexapep"/>
</dbReference>
<dbReference type="NCBIfam" id="TIGR01853">
    <property type="entry name" value="lipid_A_lpxD"/>
    <property type="match status" value="1"/>
</dbReference>
<dbReference type="InterPro" id="IPR011004">
    <property type="entry name" value="Trimer_LpxA-like_sf"/>
</dbReference>
<evidence type="ECO:0000256" key="1">
    <source>
        <dbReference type="ARBA" id="ARBA00022516"/>
    </source>
</evidence>
<evidence type="ECO:0000256" key="7">
    <source>
        <dbReference type="HAMAP-Rule" id="MF_00523"/>
    </source>
</evidence>
<keyword evidence="5 7" id="KW-0443">Lipid metabolism</keyword>
<keyword evidence="3 7" id="KW-0808">Transferase</keyword>